<dbReference type="Pfam" id="PF17750">
    <property type="entry name" value="Reo_sigmaC_M"/>
    <property type="match status" value="1"/>
</dbReference>
<dbReference type="InterPro" id="IPR007662">
    <property type="entry name" value="SigmaC_C"/>
</dbReference>
<protein>
    <submittedName>
        <fullName evidence="3">Sigma C</fullName>
    </submittedName>
</protein>
<feature type="domain" description="Reovirus sigma C capsid protein C-terminal" evidence="1">
    <location>
        <begin position="197"/>
        <end position="326"/>
    </location>
</feature>
<dbReference type="InterPro" id="IPR041345">
    <property type="entry name" value="Reo_sigmaC_M"/>
</dbReference>
<accession>A0A097CPM9</accession>
<dbReference type="EMBL" id="KM116023">
    <property type="protein sequence ID" value="AIS84201.1"/>
    <property type="molecule type" value="Genomic_RNA"/>
</dbReference>
<dbReference type="Gene3D" id="2.10.25.20">
    <property type="entry name" value="reovirus attachment protein sigma1, domain 1"/>
    <property type="match status" value="1"/>
</dbReference>
<feature type="domain" description="Reovirus sigma C capsid protein triple beta spiral" evidence="2">
    <location>
        <begin position="155"/>
        <end position="194"/>
    </location>
</feature>
<dbReference type="Pfam" id="PF04582">
    <property type="entry name" value="Reo_sigmaC"/>
    <property type="match status" value="1"/>
</dbReference>
<dbReference type="Gene3D" id="1.20.1480.30">
    <property type="entry name" value="Designed four-helix bundle protein"/>
    <property type="match status" value="1"/>
</dbReference>
<evidence type="ECO:0000259" key="1">
    <source>
        <dbReference type="Pfam" id="PF04582"/>
    </source>
</evidence>
<proteinExistence type="predicted"/>
<name>A0A097CPM9_9REOV</name>
<sequence>MAALTPSQRREVVGLILSLTSNADTSCGDLAPILERLARLDSTVKLLTESVGVLSQKVSALESSLKDTNSSLSQVTASMTELSGELHQLHASLGDVDASVLDMSATLTKHGNLITALQTSVQNNVTAISNLKSSVTALGLSVTDIDGRLKAIESGSGSPLKFSTPLKLDGGVVSLDMDPYFCSDNHVLTSYSTDAQLMQFQWLARGADGSSGSVDMLVNAHCHGRRTDYMMSTTENLTITGNSTALVFNLDYITKPPTDMSRLIPRAGFQAASFPVDVSFTRDDTTHAYQVYGTFTSPRVFKITFLTGGIGTANLRFLTVRTGIDT</sequence>
<organism evidence="3">
    <name type="scientific">Avian orthoreovirus</name>
    <dbReference type="NCBI Taxonomy" id="38170"/>
    <lineage>
        <taxon>Viruses</taxon>
        <taxon>Riboviria</taxon>
        <taxon>Orthornavirae</taxon>
        <taxon>Duplornaviricota</taxon>
        <taxon>Resentoviricetes</taxon>
        <taxon>Reovirales</taxon>
        <taxon>Spinareoviridae</taxon>
        <taxon>Orthoreovirus</taxon>
        <taxon>Orthoreovirus avis</taxon>
    </lineage>
</organism>
<evidence type="ECO:0000259" key="2">
    <source>
        <dbReference type="Pfam" id="PF17750"/>
    </source>
</evidence>
<dbReference type="Gene3D" id="2.60.90.40">
    <property type="match status" value="1"/>
</dbReference>
<dbReference type="SUPFAM" id="SSF58104">
    <property type="entry name" value="Methyl-accepting chemotaxis protein (MCP) signaling domain"/>
    <property type="match status" value="1"/>
</dbReference>
<evidence type="ECO:0000313" key="3">
    <source>
        <dbReference type="EMBL" id="AIS84201.1"/>
    </source>
</evidence>
<dbReference type="Gene3D" id="1.20.5.170">
    <property type="match status" value="1"/>
</dbReference>
<reference evidence="3" key="1">
    <citation type="submission" date="2014-07" db="EMBL/GenBank/DDBJ databases">
        <title>Genetic characterization of turkey arthritis reovirus field strains detected in Pennsylvania during 2011-2014.</title>
        <authorList>
            <person name="Lu H."/>
            <person name="Tang Y."/>
            <person name="Dunn P.A."/>
            <person name="Wallner-Pendleton E."/>
        </authorList>
    </citation>
    <scope>NUCLEOTIDE SEQUENCE</scope>
    <source>
        <strain evidence="3">Reo/Turkey/PA/12883/11</strain>
    </source>
</reference>